<protein>
    <submittedName>
        <fullName evidence="3">Uncharacterized protein</fullName>
    </submittedName>
</protein>
<keyword evidence="2" id="KW-0732">Signal</keyword>
<gene>
    <name evidence="3" type="ORF">Cflav_PD6138</name>
</gene>
<evidence type="ECO:0000256" key="2">
    <source>
        <dbReference type="SAM" id="SignalP"/>
    </source>
</evidence>
<feature type="region of interest" description="Disordered" evidence="1">
    <location>
        <begin position="206"/>
        <end position="231"/>
    </location>
</feature>
<dbReference type="OrthoDB" id="9954247at2"/>
<keyword evidence="4" id="KW-1185">Reference proteome</keyword>
<feature type="signal peptide" evidence="2">
    <location>
        <begin position="1"/>
        <end position="31"/>
    </location>
</feature>
<dbReference type="Proteomes" id="UP000003688">
    <property type="component" value="Unassembled WGS sequence"/>
</dbReference>
<sequence length="357" mass="35289" precursor="true">MRTNQLGVLFSRCSKIVVTGIIALICIPAFATTFTNNTTIGVGNTNYDGADVVVTNCTLTVDGPHTFSSLLVAGGGVLTHSFSPNGSVSNLLNVANENQVLSGTNLVTLLNSNVIATTVSVTDFSGTNFYTNGLDYLLTSPDGIVTQLQLTTNSAIADGSTILVSYETLLGTVSAGLNLSVSNSVQVDVGGVINANGAGYGGGMGPGSGRNSGSPPYDGSGGGYGGMGGTSTSNAPTGITYGSFTQPASLGSGGGSSYTGIGGSGGGMIEINAGGAVIVNGSISANGGNGTNNRCGGGSGGGIWITGQTFSRGGRDCSKWRRGESPYGGGGGGGRISIQYNSTTFTGSITAMAARVR</sequence>
<dbReference type="STRING" id="320771.Cflav_PD6138"/>
<dbReference type="AlphaFoldDB" id="B9XP39"/>
<dbReference type="EMBL" id="ABOX02000044">
    <property type="protein sequence ID" value="EEF58395.1"/>
    <property type="molecule type" value="Genomic_DNA"/>
</dbReference>
<reference evidence="3 4" key="1">
    <citation type="journal article" date="2011" name="J. Bacteriol.">
        <title>Genome sequence of 'Pedosphaera parvula' Ellin514, an aerobic Verrucomicrobial isolate from pasture soil.</title>
        <authorList>
            <person name="Kant R."/>
            <person name="van Passel M.W."/>
            <person name="Sangwan P."/>
            <person name="Palva A."/>
            <person name="Lucas S."/>
            <person name="Copeland A."/>
            <person name="Lapidus A."/>
            <person name="Glavina Del Rio T."/>
            <person name="Dalin E."/>
            <person name="Tice H."/>
            <person name="Bruce D."/>
            <person name="Goodwin L."/>
            <person name="Pitluck S."/>
            <person name="Chertkov O."/>
            <person name="Larimer F.W."/>
            <person name="Land M.L."/>
            <person name="Hauser L."/>
            <person name="Brettin T.S."/>
            <person name="Detter J.C."/>
            <person name="Han S."/>
            <person name="de Vos W.M."/>
            <person name="Janssen P.H."/>
            <person name="Smidt H."/>
        </authorList>
    </citation>
    <scope>NUCLEOTIDE SEQUENCE [LARGE SCALE GENOMIC DNA]</scope>
    <source>
        <strain evidence="3 4">Ellin514</strain>
    </source>
</reference>
<accession>B9XP39</accession>
<name>B9XP39_PEDPL</name>
<proteinExistence type="predicted"/>
<feature type="compositionally biased region" description="Gly residues" evidence="1">
    <location>
        <begin position="219"/>
        <end position="229"/>
    </location>
</feature>
<evidence type="ECO:0000313" key="3">
    <source>
        <dbReference type="EMBL" id="EEF58395.1"/>
    </source>
</evidence>
<comment type="caution">
    <text evidence="3">The sequence shown here is derived from an EMBL/GenBank/DDBJ whole genome shotgun (WGS) entry which is preliminary data.</text>
</comment>
<feature type="chain" id="PRO_5002895114" evidence="2">
    <location>
        <begin position="32"/>
        <end position="357"/>
    </location>
</feature>
<organism evidence="3 4">
    <name type="scientific">Pedosphaera parvula (strain Ellin514)</name>
    <dbReference type="NCBI Taxonomy" id="320771"/>
    <lineage>
        <taxon>Bacteria</taxon>
        <taxon>Pseudomonadati</taxon>
        <taxon>Verrucomicrobiota</taxon>
        <taxon>Pedosphaerae</taxon>
        <taxon>Pedosphaerales</taxon>
        <taxon>Pedosphaeraceae</taxon>
        <taxon>Pedosphaera</taxon>
    </lineage>
</organism>
<dbReference type="RefSeq" id="WP_007417575.1">
    <property type="nucleotide sequence ID" value="NZ_ABOX02000044.1"/>
</dbReference>
<evidence type="ECO:0000313" key="4">
    <source>
        <dbReference type="Proteomes" id="UP000003688"/>
    </source>
</evidence>
<evidence type="ECO:0000256" key="1">
    <source>
        <dbReference type="SAM" id="MobiDB-lite"/>
    </source>
</evidence>